<dbReference type="PANTHER" id="PTHR43201">
    <property type="entry name" value="ACYL-COA SYNTHETASE"/>
    <property type="match status" value="1"/>
</dbReference>
<dbReference type="Gene3D" id="3.30.300.30">
    <property type="match status" value="1"/>
</dbReference>
<comment type="similarity">
    <text evidence="1">Belongs to the ATP-dependent AMP-binding enzyme family.</text>
</comment>
<dbReference type="Proteomes" id="UP000272136">
    <property type="component" value="Chromosome 1"/>
</dbReference>
<dbReference type="AlphaFoldDB" id="A0AAP9KBD5"/>
<dbReference type="Pfam" id="PF00501">
    <property type="entry name" value="AMP-binding"/>
    <property type="match status" value="1"/>
</dbReference>
<evidence type="ECO:0000259" key="4">
    <source>
        <dbReference type="Pfam" id="PF13193"/>
    </source>
</evidence>
<name>A0AAP9KBD5_9VIBR</name>
<reference evidence="5 7" key="2">
    <citation type="submission" date="2018-10" db="EMBL/GenBank/DDBJ databases">
        <title>Whole Genome of Vibrio owensii strain 170502, isolated from Acute Hepatopancreatic Necrosis Disease (AHPND) shrimp.</title>
        <authorList>
            <person name="Yan M."/>
            <person name="Wang X."/>
            <person name="Wang Y."/>
        </authorList>
    </citation>
    <scope>NUCLEOTIDE SEQUENCE [LARGE SCALE GENOMIC DNA]</scope>
    <source>
        <strain evidence="5 7">1700302</strain>
    </source>
</reference>
<dbReference type="InterPro" id="IPR042099">
    <property type="entry name" value="ANL_N_sf"/>
</dbReference>
<dbReference type="GO" id="GO:0006631">
    <property type="term" value="P:fatty acid metabolic process"/>
    <property type="evidence" value="ECO:0007669"/>
    <property type="project" value="TreeGrafter"/>
</dbReference>
<reference evidence="6" key="3">
    <citation type="submission" date="2019-11" db="EMBL/GenBank/DDBJ databases">
        <title>Complete genome sequence of Vibrio owensii SH-14 isolated from shrimp with acute hepatopancreatic necrosis diease.</title>
        <authorList>
            <person name="Liang X."/>
            <person name="Wang Y."/>
        </authorList>
    </citation>
    <scope>NUCLEOTIDE SEQUENCE</scope>
    <source>
        <strain evidence="6">SH14</strain>
    </source>
</reference>
<dbReference type="Proteomes" id="UP000390336">
    <property type="component" value="Chromosome 1"/>
</dbReference>
<dbReference type="InterPro" id="IPR025110">
    <property type="entry name" value="AMP-bd_C"/>
</dbReference>
<feature type="domain" description="AMP-dependent synthetase/ligase" evidence="3">
    <location>
        <begin position="121"/>
        <end position="286"/>
    </location>
</feature>
<feature type="domain" description="AMP-binding enzyme C-terminal" evidence="4">
    <location>
        <begin position="367"/>
        <end position="447"/>
    </location>
</feature>
<dbReference type="EMBL" id="CP033137">
    <property type="protein sequence ID" value="AYO15867.1"/>
    <property type="molecule type" value="Genomic_DNA"/>
</dbReference>
<evidence type="ECO:0000256" key="2">
    <source>
        <dbReference type="ARBA" id="ARBA00022598"/>
    </source>
</evidence>
<evidence type="ECO:0000313" key="6">
    <source>
        <dbReference type="EMBL" id="QGH48491.1"/>
    </source>
</evidence>
<dbReference type="InterPro" id="IPR045851">
    <property type="entry name" value="AMP-bd_C_sf"/>
</dbReference>
<dbReference type="Pfam" id="PF13193">
    <property type="entry name" value="AMP-binding_C"/>
    <property type="match status" value="1"/>
</dbReference>
<evidence type="ECO:0000313" key="5">
    <source>
        <dbReference type="EMBL" id="AYO15867.1"/>
    </source>
</evidence>
<sequence length="451" mass="49756">MKNSQLEQERLINLVKRVPLERRFLSICTSFYTYNDVVELSKDFCLSYPQLADKNCAIISDDRESLALLLPAIDSICHSILLLPRDAEGNEDAFYRSANIHYVIYLSAGQVRDIKVLSDQCHTEKEMGRAYILATSGTTGTPKLASYSLQTLLVTTKNDIERGEEFTWGLTYDINRFAGLQVYLQALASGSALSVPSNLATTAESISLFANSSVNCISATPSFWRKLLMEPEHSRLSLKRITLGGEISNQNVLSALGFQYPTATIIHIYASTEAGVGFVVKDKKEGFPSSYLTSESNLACQLKIIDGTLWIKSSNGCNKFVKGNLEINDEGFINTGDMVSLVKDRVYFLGRESGSINVGGNKVMPEKVESVLEKHSSIVMARVFSKANPVLGSLVACEVVIADSSRDLSHKEIKRDVLLFCKKELQSFEVPALLKVVESITTNATGKKVRN</sequence>
<protein>
    <submittedName>
        <fullName evidence="6">AMP-binding protein</fullName>
    </submittedName>
    <submittedName>
        <fullName evidence="5">Long-chain fatty acid--CoA ligase</fullName>
    </submittedName>
</protein>
<reference evidence="6 8" key="1">
    <citation type="journal article" date="2015" name="Genome Announc.">
        <title>Draft Genome Sequence of Vibrio owensii Strain SH-14, Which Causes Shrimp Acute Hepatopancreatic Necrosis Disease.</title>
        <authorList>
            <person name="Liu L."/>
            <person name="Xiao J."/>
            <person name="Xia X."/>
            <person name="Pan Y."/>
            <person name="Yan S."/>
            <person name="Wang Y."/>
        </authorList>
    </citation>
    <scope>NUCLEOTIDE SEQUENCE [LARGE SCALE GENOMIC DNA]</scope>
    <source>
        <strain evidence="6 8">SH14</strain>
    </source>
</reference>
<dbReference type="PANTHER" id="PTHR43201:SF5">
    <property type="entry name" value="MEDIUM-CHAIN ACYL-COA LIGASE ACSF2, MITOCHONDRIAL"/>
    <property type="match status" value="1"/>
</dbReference>
<evidence type="ECO:0000313" key="8">
    <source>
        <dbReference type="Proteomes" id="UP000390336"/>
    </source>
</evidence>
<dbReference type="EMBL" id="CP045859">
    <property type="protein sequence ID" value="QGH48491.1"/>
    <property type="molecule type" value="Genomic_DNA"/>
</dbReference>
<gene>
    <name evidence="6" type="ORF">APZ19_15895</name>
    <name evidence="5" type="ORF">D0812_16215</name>
</gene>
<dbReference type="Gene3D" id="3.40.50.12780">
    <property type="entry name" value="N-terminal domain of ligase-like"/>
    <property type="match status" value="1"/>
</dbReference>
<dbReference type="PROSITE" id="PS00455">
    <property type="entry name" value="AMP_BINDING"/>
    <property type="match status" value="1"/>
</dbReference>
<proteinExistence type="inferred from homology"/>
<dbReference type="InterPro" id="IPR000873">
    <property type="entry name" value="AMP-dep_synth/lig_dom"/>
</dbReference>
<dbReference type="InterPro" id="IPR020845">
    <property type="entry name" value="AMP-binding_CS"/>
</dbReference>
<evidence type="ECO:0000259" key="3">
    <source>
        <dbReference type="Pfam" id="PF00501"/>
    </source>
</evidence>
<dbReference type="SUPFAM" id="SSF56801">
    <property type="entry name" value="Acetyl-CoA synthetase-like"/>
    <property type="match status" value="1"/>
</dbReference>
<evidence type="ECO:0000256" key="1">
    <source>
        <dbReference type="ARBA" id="ARBA00006432"/>
    </source>
</evidence>
<organism evidence="6 8">
    <name type="scientific">Vibrio owensii</name>
    <dbReference type="NCBI Taxonomy" id="696485"/>
    <lineage>
        <taxon>Bacteria</taxon>
        <taxon>Pseudomonadati</taxon>
        <taxon>Pseudomonadota</taxon>
        <taxon>Gammaproteobacteria</taxon>
        <taxon>Vibrionales</taxon>
        <taxon>Vibrionaceae</taxon>
        <taxon>Vibrio</taxon>
    </lineage>
</organism>
<accession>A0AAP9KBD5</accession>
<keyword evidence="7" id="KW-1185">Reference proteome</keyword>
<dbReference type="RefSeq" id="WP_054823078.1">
    <property type="nucleotide sequence ID" value="NZ_CP033137.1"/>
</dbReference>
<dbReference type="GO" id="GO:0031956">
    <property type="term" value="F:medium-chain fatty acid-CoA ligase activity"/>
    <property type="evidence" value="ECO:0007669"/>
    <property type="project" value="TreeGrafter"/>
</dbReference>
<keyword evidence="2 5" id="KW-0436">Ligase</keyword>
<evidence type="ECO:0000313" key="7">
    <source>
        <dbReference type="Proteomes" id="UP000272136"/>
    </source>
</evidence>